<feature type="transmembrane region" description="Helical" evidence="1">
    <location>
        <begin position="15"/>
        <end position="32"/>
    </location>
</feature>
<name>A0A2A5B0H9_9GAMM</name>
<organism evidence="2 3">
    <name type="scientific">SAR86 cluster bacterium</name>
    <dbReference type="NCBI Taxonomy" id="2030880"/>
    <lineage>
        <taxon>Bacteria</taxon>
        <taxon>Pseudomonadati</taxon>
        <taxon>Pseudomonadota</taxon>
        <taxon>Gammaproteobacteria</taxon>
        <taxon>SAR86 cluster</taxon>
    </lineage>
</organism>
<keyword evidence="1" id="KW-0812">Transmembrane</keyword>
<evidence type="ECO:0000313" key="2">
    <source>
        <dbReference type="EMBL" id="PCJ24861.1"/>
    </source>
</evidence>
<evidence type="ECO:0000313" key="3">
    <source>
        <dbReference type="Proteomes" id="UP000218327"/>
    </source>
</evidence>
<keyword evidence="1" id="KW-1133">Transmembrane helix</keyword>
<dbReference type="AlphaFoldDB" id="A0A2A5B0H9"/>
<dbReference type="Proteomes" id="UP000218327">
    <property type="component" value="Unassembled WGS sequence"/>
</dbReference>
<sequence>MLTQGSGFAKYSKSLSWMVSFIWLALSLLAFTSDSESATLNGFLWLAGAFAFAISAIFLSKNSQSSDAVEEESLD</sequence>
<protein>
    <submittedName>
        <fullName evidence="2">Uncharacterized protein</fullName>
    </submittedName>
</protein>
<comment type="caution">
    <text evidence="2">The sequence shown here is derived from an EMBL/GenBank/DDBJ whole genome shotgun (WGS) entry which is preliminary data.</text>
</comment>
<reference evidence="3" key="1">
    <citation type="submission" date="2017-08" db="EMBL/GenBank/DDBJ databases">
        <title>A dynamic microbial community with high functional redundancy inhabits the cold, oxic subseafloor aquifer.</title>
        <authorList>
            <person name="Tully B.J."/>
            <person name="Wheat C.G."/>
            <person name="Glazer B.T."/>
            <person name="Huber J.A."/>
        </authorList>
    </citation>
    <scope>NUCLEOTIDE SEQUENCE [LARGE SCALE GENOMIC DNA]</scope>
</reference>
<dbReference type="EMBL" id="NVVJ01000022">
    <property type="protein sequence ID" value="PCJ24861.1"/>
    <property type="molecule type" value="Genomic_DNA"/>
</dbReference>
<evidence type="ECO:0000256" key="1">
    <source>
        <dbReference type="SAM" id="Phobius"/>
    </source>
</evidence>
<gene>
    <name evidence="2" type="ORF">COA96_08480</name>
</gene>
<proteinExistence type="predicted"/>
<keyword evidence="1" id="KW-0472">Membrane</keyword>
<feature type="transmembrane region" description="Helical" evidence="1">
    <location>
        <begin position="38"/>
        <end position="59"/>
    </location>
</feature>
<accession>A0A2A5B0H9</accession>